<dbReference type="RefSeq" id="WP_243307576.1">
    <property type="nucleotide sequence ID" value="NZ_JALGBI010000002.1"/>
</dbReference>
<proteinExistence type="predicted"/>
<dbReference type="AlphaFoldDB" id="A0A9X1VZ34"/>
<protein>
    <submittedName>
        <fullName evidence="1">DUF2946 domain-containing protein</fullName>
    </submittedName>
</protein>
<evidence type="ECO:0000313" key="2">
    <source>
        <dbReference type="Proteomes" id="UP001139447"/>
    </source>
</evidence>
<keyword evidence="2" id="KW-1185">Reference proteome</keyword>
<gene>
    <name evidence="1" type="ORF">MMF98_15750</name>
</gene>
<sequence length="117" mass="12204">MHVLRNAQLLTRLVLVWFALSIGAAIASPVIKPVPMELVCSSSGAMKLLVKTDDGVKEVRSHTLDCPLCAGTGPLPPAVQTTAEPASPLAHVLRPIPAAHIAWLTAAPLPARGPPLL</sequence>
<dbReference type="EMBL" id="JALGBI010000002">
    <property type="protein sequence ID" value="MCJ0764672.1"/>
    <property type="molecule type" value="Genomic_DNA"/>
</dbReference>
<organism evidence="1 2">
    <name type="scientific">Variovorax terrae</name>
    <dbReference type="NCBI Taxonomy" id="2923278"/>
    <lineage>
        <taxon>Bacteria</taxon>
        <taxon>Pseudomonadati</taxon>
        <taxon>Pseudomonadota</taxon>
        <taxon>Betaproteobacteria</taxon>
        <taxon>Burkholderiales</taxon>
        <taxon>Comamonadaceae</taxon>
        <taxon>Variovorax</taxon>
    </lineage>
</organism>
<dbReference type="Proteomes" id="UP001139447">
    <property type="component" value="Unassembled WGS sequence"/>
</dbReference>
<reference evidence="1" key="1">
    <citation type="submission" date="2022-03" db="EMBL/GenBank/DDBJ databases">
        <authorList>
            <person name="Woo C.Y."/>
        </authorList>
    </citation>
    <scope>NUCLEOTIDE SEQUENCE</scope>
    <source>
        <strain evidence="1">CYS-02</strain>
    </source>
</reference>
<name>A0A9X1VZ34_9BURK</name>
<comment type="caution">
    <text evidence="1">The sequence shown here is derived from an EMBL/GenBank/DDBJ whole genome shotgun (WGS) entry which is preliminary data.</text>
</comment>
<accession>A0A9X1VZ34</accession>
<evidence type="ECO:0000313" key="1">
    <source>
        <dbReference type="EMBL" id="MCJ0764672.1"/>
    </source>
</evidence>